<dbReference type="EMBL" id="CP121106">
    <property type="protein sequence ID" value="WFL77001.1"/>
    <property type="molecule type" value="Genomic_DNA"/>
</dbReference>
<dbReference type="InterPro" id="IPR052922">
    <property type="entry name" value="Cytidylate_Kinase-2"/>
</dbReference>
<dbReference type="PRINTS" id="PR01100">
    <property type="entry name" value="SHIKIMTKNASE"/>
</dbReference>
<protein>
    <submittedName>
        <fullName evidence="2">AAA family ATPase</fullName>
    </submittedName>
</protein>
<feature type="domain" description="ATPase AAA-type core" evidence="1">
    <location>
        <begin position="4"/>
        <end position="58"/>
    </location>
</feature>
<dbReference type="PANTHER" id="PTHR37816">
    <property type="entry name" value="YALI0E33011P"/>
    <property type="match status" value="1"/>
</dbReference>
<dbReference type="InterPro" id="IPR003959">
    <property type="entry name" value="ATPase_AAA_core"/>
</dbReference>
<dbReference type="SUPFAM" id="SSF52540">
    <property type="entry name" value="P-loop containing nucleoside triphosphate hydrolases"/>
    <property type="match status" value="1"/>
</dbReference>
<sequence length="168" mass="19166">MLRVLVVGPCGAGKSTLARDLAEKLDLPLIHMDQLNWKPGWVESSKAEVRERLGKVVAKERWVIDGTYGGTLDIRTPRADTIVYLDYPITLCLLRVLKRIVTGWGETRFDMTDGCPERLDLSFLWYVARWNAGPRIRLHDRLEGHWDKVVQLRSPSEATAWLDSIPAE</sequence>
<evidence type="ECO:0000259" key="1">
    <source>
        <dbReference type="Pfam" id="PF00004"/>
    </source>
</evidence>
<keyword evidence="3" id="KW-1185">Reference proteome</keyword>
<proteinExistence type="predicted"/>
<dbReference type="InterPro" id="IPR027417">
    <property type="entry name" value="P-loop_NTPase"/>
</dbReference>
<gene>
    <name evidence="2" type="ORF">P7228_13540</name>
</gene>
<reference evidence="2 3" key="1">
    <citation type="submission" date="2023-03" db="EMBL/GenBank/DDBJ databases">
        <title>Altererythrobacter sp. CAU 1644 isolated from sand.</title>
        <authorList>
            <person name="Kim W."/>
        </authorList>
    </citation>
    <scope>NUCLEOTIDE SEQUENCE [LARGE SCALE GENOMIC DNA]</scope>
    <source>
        <strain evidence="2 3">CAU 1644</strain>
    </source>
</reference>
<dbReference type="Proteomes" id="UP001215827">
    <property type="component" value="Chromosome"/>
</dbReference>
<organism evidence="2 3">
    <name type="scientific">Altererythrobacter arenosus</name>
    <dbReference type="NCBI Taxonomy" id="3032592"/>
    <lineage>
        <taxon>Bacteria</taxon>
        <taxon>Pseudomonadati</taxon>
        <taxon>Pseudomonadota</taxon>
        <taxon>Alphaproteobacteria</taxon>
        <taxon>Sphingomonadales</taxon>
        <taxon>Erythrobacteraceae</taxon>
        <taxon>Altererythrobacter</taxon>
    </lineage>
</organism>
<accession>A0ABY8FV26</accession>
<dbReference type="RefSeq" id="WP_278015760.1">
    <property type="nucleotide sequence ID" value="NZ_CP121106.1"/>
</dbReference>
<dbReference type="Gene3D" id="3.40.50.300">
    <property type="entry name" value="P-loop containing nucleotide triphosphate hydrolases"/>
    <property type="match status" value="1"/>
</dbReference>
<evidence type="ECO:0000313" key="2">
    <source>
        <dbReference type="EMBL" id="WFL77001.1"/>
    </source>
</evidence>
<dbReference type="Pfam" id="PF00004">
    <property type="entry name" value="AAA"/>
    <property type="match status" value="1"/>
</dbReference>
<name>A0ABY8FV26_9SPHN</name>
<dbReference type="PANTHER" id="PTHR37816:SF3">
    <property type="entry name" value="MODULATES DNA TOPOLOGY"/>
    <property type="match status" value="1"/>
</dbReference>
<evidence type="ECO:0000313" key="3">
    <source>
        <dbReference type="Proteomes" id="UP001215827"/>
    </source>
</evidence>